<accession>S7VYQ8</accession>
<proteinExistence type="predicted"/>
<protein>
    <submittedName>
        <fullName evidence="1">TonB-dependent receptor</fullName>
    </submittedName>
</protein>
<dbReference type="Proteomes" id="UP000014962">
    <property type="component" value="Unassembled WGS sequence"/>
</dbReference>
<dbReference type="STRING" id="641526.ADIWIN_0412"/>
<evidence type="ECO:0000313" key="2">
    <source>
        <dbReference type="Proteomes" id="UP000014962"/>
    </source>
</evidence>
<comment type="caution">
    <text evidence="1">The sequence shown here is derived from an EMBL/GenBank/DDBJ whole genome shotgun (WGS) entry which is preliminary data.</text>
</comment>
<dbReference type="AlphaFoldDB" id="S7VYQ8"/>
<keyword evidence="1" id="KW-0675">Receptor</keyword>
<organism evidence="1 2">
    <name type="scientific">Winogradskyella psychrotolerans RS-3</name>
    <dbReference type="NCBI Taxonomy" id="641526"/>
    <lineage>
        <taxon>Bacteria</taxon>
        <taxon>Pseudomonadati</taxon>
        <taxon>Bacteroidota</taxon>
        <taxon>Flavobacteriia</taxon>
        <taxon>Flavobacteriales</taxon>
        <taxon>Flavobacteriaceae</taxon>
        <taxon>Winogradskyella</taxon>
    </lineage>
</organism>
<name>S7VYQ8_9FLAO</name>
<gene>
    <name evidence="1" type="ORF">ADIWIN_0412</name>
</gene>
<evidence type="ECO:0000313" key="1">
    <source>
        <dbReference type="EMBL" id="EPR74572.1"/>
    </source>
</evidence>
<dbReference type="EMBL" id="ATMR01000021">
    <property type="protein sequence ID" value="EPR74572.1"/>
    <property type="molecule type" value="Genomic_DNA"/>
</dbReference>
<sequence>MVISSIGYISQTIKVGNRSEINIQLDPEVSELSEVVVTAFWD</sequence>
<reference evidence="1 2" key="1">
    <citation type="journal article" date="2013" name="Genome Announc.">
        <title>Draft Genome Sequence of Winogradskyella psychrotolerans RS-3T, Isolated from the Marine Transect of Kongsfjorden, Ny-Alesund, Svalbard, Arctic Ocean.</title>
        <authorList>
            <person name="Kumar Pinnaka A."/>
            <person name="Ara S."/>
            <person name="Singh A."/>
            <person name="Shivaji S."/>
        </authorList>
    </citation>
    <scope>NUCLEOTIDE SEQUENCE [LARGE SCALE GENOMIC DNA]</scope>
    <source>
        <strain evidence="1 2">RS-3</strain>
    </source>
</reference>
<keyword evidence="2" id="KW-1185">Reference proteome</keyword>